<proteinExistence type="predicted"/>
<name>X1L2E2_9ZZZZ</name>
<evidence type="ECO:0000313" key="1">
    <source>
        <dbReference type="EMBL" id="GAI13138.1"/>
    </source>
</evidence>
<gene>
    <name evidence="1" type="ORF">S06H3_22278</name>
</gene>
<reference evidence="1" key="1">
    <citation type="journal article" date="2014" name="Front. Microbiol.">
        <title>High frequency of phylogenetically diverse reductive dehalogenase-homologous genes in deep subseafloor sedimentary metagenomes.</title>
        <authorList>
            <person name="Kawai M."/>
            <person name="Futagami T."/>
            <person name="Toyoda A."/>
            <person name="Takaki Y."/>
            <person name="Nishi S."/>
            <person name="Hori S."/>
            <person name="Arai W."/>
            <person name="Tsubouchi T."/>
            <person name="Morono Y."/>
            <person name="Uchiyama I."/>
            <person name="Ito T."/>
            <person name="Fujiyama A."/>
            <person name="Inagaki F."/>
            <person name="Takami H."/>
        </authorList>
    </citation>
    <scope>NUCLEOTIDE SEQUENCE</scope>
    <source>
        <strain evidence="1">Expedition CK06-06</strain>
    </source>
</reference>
<accession>X1L2E2</accession>
<sequence length="36" mass="4068">PVYKAISDEAAMAILKHEMTKELEAELMTPDEYLGE</sequence>
<dbReference type="EMBL" id="BARV01011872">
    <property type="protein sequence ID" value="GAI13138.1"/>
    <property type="molecule type" value="Genomic_DNA"/>
</dbReference>
<comment type="caution">
    <text evidence="1">The sequence shown here is derived from an EMBL/GenBank/DDBJ whole genome shotgun (WGS) entry which is preliminary data.</text>
</comment>
<dbReference type="AlphaFoldDB" id="X1L2E2"/>
<protein>
    <submittedName>
        <fullName evidence="1">Uncharacterized protein</fullName>
    </submittedName>
</protein>
<organism evidence="1">
    <name type="scientific">marine sediment metagenome</name>
    <dbReference type="NCBI Taxonomy" id="412755"/>
    <lineage>
        <taxon>unclassified sequences</taxon>
        <taxon>metagenomes</taxon>
        <taxon>ecological metagenomes</taxon>
    </lineage>
</organism>
<feature type="non-terminal residue" evidence="1">
    <location>
        <position position="1"/>
    </location>
</feature>